<evidence type="ECO:0000256" key="1">
    <source>
        <dbReference type="SAM" id="Phobius"/>
    </source>
</evidence>
<dbReference type="AlphaFoldDB" id="A0A540VJP7"/>
<comment type="caution">
    <text evidence="2">The sequence shown here is derived from an EMBL/GenBank/DDBJ whole genome shotgun (WGS) entry which is preliminary data.</text>
</comment>
<feature type="transmembrane region" description="Helical" evidence="1">
    <location>
        <begin position="195"/>
        <end position="216"/>
    </location>
</feature>
<protein>
    <submittedName>
        <fullName evidence="2">Uncharacterized protein</fullName>
    </submittedName>
</protein>
<dbReference type="InParanoid" id="A0A540VJP7"/>
<sequence length="245" mass="26732">MEALANDVGTWVGLLLTLMILSEVVGDNALARAAQSILVGAGLGYGALITWEHVLQPRLLAPLEQNPGAVHLWVPLLLGILLWVAGGMAMLQPADRVGEPAPWWRTLLYGAGRIPVLLLLATTLGVALFGGWQGTLVPQFWHAARIAFGQQTGAQMVGGMMTLLITAGTLLALHVDRRRHLAQQPVYVRRLLQGWIWLGERALWFAAGLLFARLLAARFSLLIDRLAYLLAGMEQLGLGRWLGRF</sequence>
<organism evidence="2 3">
    <name type="scientific">Litorilinea aerophila</name>
    <dbReference type="NCBI Taxonomy" id="1204385"/>
    <lineage>
        <taxon>Bacteria</taxon>
        <taxon>Bacillati</taxon>
        <taxon>Chloroflexota</taxon>
        <taxon>Caldilineae</taxon>
        <taxon>Caldilineales</taxon>
        <taxon>Caldilineaceae</taxon>
        <taxon>Litorilinea</taxon>
    </lineage>
</organism>
<keyword evidence="1" id="KW-1133">Transmembrane helix</keyword>
<gene>
    <name evidence="2" type="ORF">FKZ61_04880</name>
</gene>
<keyword evidence="3" id="KW-1185">Reference proteome</keyword>
<keyword evidence="1" id="KW-0812">Transmembrane</keyword>
<dbReference type="OrthoDB" id="163276at2"/>
<accession>A0A540VJP7</accession>
<evidence type="ECO:0000313" key="2">
    <source>
        <dbReference type="EMBL" id="TQE96977.1"/>
    </source>
</evidence>
<feature type="transmembrane region" description="Helical" evidence="1">
    <location>
        <begin position="72"/>
        <end position="91"/>
    </location>
</feature>
<feature type="transmembrane region" description="Helical" evidence="1">
    <location>
        <begin position="32"/>
        <end position="51"/>
    </location>
</feature>
<dbReference type="EMBL" id="VIGC01000005">
    <property type="protein sequence ID" value="TQE96977.1"/>
    <property type="molecule type" value="Genomic_DNA"/>
</dbReference>
<name>A0A540VJP7_9CHLR</name>
<dbReference type="RefSeq" id="WP_141608962.1">
    <property type="nucleotide sequence ID" value="NZ_VIGC02000005.1"/>
</dbReference>
<keyword evidence="1" id="KW-0472">Membrane</keyword>
<feature type="transmembrane region" description="Helical" evidence="1">
    <location>
        <begin position="153"/>
        <end position="175"/>
    </location>
</feature>
<proteinExistence type="predicted"/>
<evidence type="ECO:0000313" key="3">
    <source>
        <dbReference type="Proteomes" id="UP000317371"/>
    </source>
</evidence>
<feature type="transmembrane region" description="Helical" evidence="1">
    <location>
        <begin position="111"/>
        <end position="132"/>
    </location>
</feature>
<dbReference type="Proteomes" id="UP000317371">
    <property type="component" value="Unassembled WGS sequence"/>
</dbReference>
<reference evidence="2 3" key="1">
    <citation type="submission" date="2019-06" db="EMBL/GenBank/DDBJ databases">
        <title>Genome sequence of Litorilinea aerophila BAA-2444.</title>
        <authorList>
            <person name="Maclea K.S."/>
            <person name="Maurais E.G."/>
            <person name="Iannazzi L.C."/>
        </authorList>
    </citation>
    <scope>NUCLEOTIDE SEQUENCE [LARGE SCALE GENOMIC DNA]</scope>
    <source>
        <strain evidence="2 3">ATCC BAA-2444</strain>
    </source>
</reference>